<protein>
    <submittedName>
        <fullName evidence="1">Uncharacterized protein</fullName>
    </submittedName>
</protein>
<proteinExistence type="predicted"/>
<dbReference type="EMBL" id="BPLR01003381">
    <property type="protein sequence ID" value="GIX83907.1"/>
    <property type="molecule type" value="Genomic_DNA"/>
</dbReference>
<evidence type="ECO:0000313" key="2">
    <source>
        <dbReference type="Proteomes" id="UP001054945"/>
    </source>
</evidence>
<accession>A0AAV4NKV5</accession>
<comment type="caution">
    <text evidence="1">The sequence shown here is derived from an EMBL/GenBank/DDBJ whole genome shotgun (WGS) entry which is preliminary data.</text>
</comment>
<organism evidence="1 2">
    <name type="scientific">Caerostris extrusa</name>
    <name type="common">Bark spider</name>
    <name type="synonym">Caerostris bankana</name>
    <dbReference type="NCBI Taxonomy" id="172846"/>
    <lineage>
        <taxon>Eukaryota</taxon>
        <taxon>Metazoa</taxon>
        <taxon>Ecdysozoa</taxon>
        <taxon>Arthropoda</taxon>
        <taxon>Chelicerata</taxon>
        <taxon>Arachnida</taxon>
        <taxon>Araneae</taxon>
        <taxon>Araneomorphae</taxon>
        <taxon>Entelegynae</taxon>
        <taxon>Araneoidea</taxon>
        <taxon>Araneidae</taxon>
        <taxon>Caerostris</taxon>
    </lineage>
</organism>
<reference evidence="1 2" key="1">
    <citation type="submission" date="2021-06" db="EMBL/GenBank/DDBJ databases">
        <title>Caerostris extrusa draft genome.</title>
        <authorList>
            <person name="Kono N."/>
            <person name="Arakawa K."/>
        </authorList>
    </citation>
    <scope>NUCLEOTIDE SEQUENCE [LARGE SCALE GENOMIC DNA]</scope>
</reference>
<evidence type="ECO:0000313" key="1">
    <source>
        <dbReference type="EMBL" id="GIX83907.1"/>
    </source>
</evidence>
<keyword evidence="2" id="KW-1185">Reference proteome</keyword>
<dbReference type="Proteomes" id="UP001054945">
    <property type="component" value="Unassembled WGS sequence"/>
</dbReference>
<sequence>MPSSAISIPNKQILPTSSSNLASKAVTSDEINIKNKIQSGPSRCSVHVAHTVVLKPKSPNSGSSAQQLKSDSKTIMSTIRLKAIPDVVQSAIKTNSKVVSQSNDSNNNSVSNNLIEKSTILPNIKKAGDDVDVTNISPKNKLPVKDVPDLMKM</sequence>
<dbReference type="AlphaFoldDB" id="A0AAV4NKV5"/>
<gene>
    <name evidence="1" type="primary">AVEN_65331_1</name>
    <name evidence="1" type="ORF">CEXT_268661</name>
</gene>
<name>A0AAV4NKV5_CAEEX</name>